<keyword evidence="3" id="KW-0902">Two-component regulatory system</keyword>
<dbReference type="Gene3D" id="1.10.10.10">
    <property type="entry name" value="Winged helix-like DNA-binding domain superfamily/Winged helix DNA-binding domain"/>
    <property type="match status" value="1"/>
</dbReference>
<evidence type="ECO:0000256" key="4">
    <source>
        <dbReference type="ARBA" id="ARBA00023015"/>
    </source>
</evidence>
<protein>
    <recommendedName>
        <fullName evidence="1">Stage 0 sporulation protein A homolog</fullName>
    </recommendedName>
</protein>
<dbReference type="GO" id="GO:0000976">
    <property type="term" value="F:transcription cis-regulatory region binding"/>
    <property type="evidence" value="ECO:0007669"/>
    <property type="project" value="TreeGrafter"/>
</dbReference>
<dbReference type="InterPro" id="IPR011006">
    <property type="entry name" value="CheY-like_superfamily"/>
</dbReference>
<keyword evidence="13" id="KW-1185">Reference proteome</keyword>
<dbReference type="SUPFAM" id="SSF52172">
    <property type="entry name" value="CheY-like"/>
    <property type="match status" value="1"/>
</dbReference>
<keyword evidence="2 8" id="KW-0597">Phosphoprotein</keyword>
<sequence length="229" mass="26656">MAKILIVEDEVSIRKFLKISLKRESFDVLEAENGEDGVQKAREENPDIVILDIMLGKGIDGFKVCEILKKDYPEIGVIMLTARGQDSDKINGLEFGADHYLVKPFNPLELVAIIKSLLRRMQYSKKEKEDNYLYSGEFKLDIYSKKVYKNNIELDLTPKEYMIIKIFIENRGKAFSRDELLDMVWGYNYVGDNKIVDVNIRRLRSKIEEVPSEPVYIETVWGTGYRWRA</sequence>
<evidence type="ECO:0000259" key="11">
    <source>
        <dbReference type="PROSITE" id="PS51755"/>
    </source>
</evidence>
<proteinExistence type="predicted"/>
<dbReference type="PROSITE" id="PS50110">
    <property type="entry name" value="RESPONSE_REGULATORY"/>
    <property type="match status" value="1"/>
</dbReference>
<evidence type="ECO:0000256" key="1">
    <source>
        <dbReference type="ARBA" id="ARBA00018672"/>
    </source>
</evidence>
<dbReference type="InterPro" id="IPR036388">
    <property type="entry name" value="WH-like_DNA-bd_sf"/>
</dbReference>
<evidence type="ECO:0000256" key="8">
    <source>
        <dbReference type="PROSITE-ProRule" id="PRU00169"/>
    </source>
</evidence>
<dbReference type="FunFam" id="1.10.10.10:FF:000018">
    <property type="entry name" value="DNA-binding response regulator ResD"/>
    <property type="match status" value="1"/>
</dbReference>
<dbReference type="CDD" id="cd17574">
    <property type="entry name" value="REC_OmpR"/>
    <property type="match status" value="1"/>
</dbReference>
<dbReference type="GO" id="GO:0032993">
    <property type="term" value="C:protein-DNA complex"/>
    <property type="evidence" value="ECO:0007669"/>
    <property type="project" value="TreeGrafter"/>
</dbReference>
<feature type="domain" description="OmpR/PhoB-type" evidence="11">
    <location>
        <begin position="130"/>
        <end position="229"/>
    </location>
</feature>
<dbReference type="InterPro" id="IPR001867">
    <property type="entry name" value="OmpR/PhoB-type_DNA-bd"/>
</dbReference>
<evidence type="ECO:0000256" key="2">
    <source>
        <dbReference type="ARBA" id="ARBA00022553"/>
    </source>
</evidence>
<reference evidence="12 13" key="1">
    <citation type="submission" date="2020-02" db="EMBL/GenBank/DDBJ databases">
        <title>Genome assembly of a novel Clostridium senegalense strain.</title>
        <authorList>
            <person name="Gupta T.B."/>
            <person name="Jauregui R."/>
            <person name="Maclean P."/>
            <person name="Nawarathana A."/>
            <person name="Brightwell G."/>
        </authorList>
    </citation>
    <scope>NUCLEOTIDE SEQUENCE [LARGE SCALE GENOMIC DNA]</scope>
    <source>
        <strain evidence="12 13">AGRFS4</strain>
    </source>
</reference>
<feature type="modified residue" description="4-aspartylphosphate" evidence="8">
    <location>
        <position position="52"/>
    </location>
</feature>
<keyword evidence="5 9" id="KW-0238">DNA-binding</keyword>
<organism evidence="12 13">
    <name type="scientific">Clostridium senegalense</name>
    <dbReference type="NCBI Taxonomy" id="1465809"/>
    <lineage>
        <taxon>Bacteria</taxon>
        <taxon>Bacillati</taxon>
        <taxon>Bacillota</taxon>
        <taxon>Clostridia</taxon>
        <taxon>Eubacteriales</taxon>
        <taxon>Clostridiaceae</taxon>
        <taxon>Clostridium</taxon>
    </lineage>
</organism>
<evidence type="ECO:0000313" key="13">
    <source>
        <dbReference type="Proteomes" id="UP000481872"/>
    </source>
</evidence>
<dbReference type="InterPro" id="IPR039420">
    <property type="entry name" value="WalR-like"/>
</dbReference>
<feature type="domain" description="Response regulatory" evidence="10">
    <location>
        <begin position="3"/>
        <end position="118"/>
    </location>
</feature>
<dbReference type="PANTHER" id="PTHR48111:SF54">
    <property type="entry name" value="STAGE 0 SPORULATION PROTEIN A HOMOLOG"/>
    <property type="match status" value="1"/>
</dbReference>
<dbReference type="CDD" id="cd00383">
    <property type="entry name" value="trans_reg_C"/>
    <property type="match status" value="1"/>
</dbReference>
<evidence type="ECO:0000259" key="10">
    <source>
        <dbReference type="PROSITE" id="PS50110"/>
    </source>
</evidence>
<dbReference type="GO" id="GO:0006355">
    <property type="term" value="P:regulation of DNA-templated transcription"/>
    <property type="evidence" value="ECO:0007669"/>
    <property type="project" value="InterPro"/>
</dbReference>
<dbReference type="Pfam" id="PF00486">
    <property type="entry name" value="Trans_reg_C"/>
    <property type="match status" value="1"/>
</dbReference>
<dbReference type="SMART" id="SM00862">
    <property type="entry name" value="Trans_reg_C"/>
    <property type="match status" value="1"/>
</dbReference>
<evidence type="ECO:0000256" key="7">
    <source>
        <dbReference type="ARBA" id="ARBA00024867"/>
    </source>
</evidence>
<dbReference type="Pfam" id="PF00072">
    <property type="entry name" value="Response_reg"/>
    <property type="match status" value="1"/>
</dbReference>
<comment type="function">
    <text evidence="7">May play the central regulatory role in sporulation. It may be an element of the effector pathway responsible for the activation of sporulation genes in response to nutritional stress. Spo0A may act in concert with spo0H (a sigma factor) to control the expression of some genes that are critical to the sporulation process.</text>
</comment>
<evidence type="ECO:0000256" key="5">
    <source>
        <dbReference type="ARBA" id="ARBA00023125"/>
    </source>
</evidence>
<dbReference type="Proteomes" id="UP000481872">
    <property type="component" value="Unassembled WGS sequence"/>
</dbReference>
<dbReference type="PROSITE" id="PS51755">
    <property type="entry name" value="OMPR_PHOB"/>
    <property type="match status" value="1"/>
</dbReference>
<dbReference type="EMBL" id="JAAGPU010000020">
    <property type="protein sequence ID" value="NEU05422.1"/>
    <property type="molecule type" value="Genomic_DNA"/>
</dbReference>
<name>A0A6M0H773_9CLOT</name>
<dbReference type="GO" id="GO:0000156">
    <property type="term" value="F:phosphorelay response regulator activity"/>
    <property type="evidence" value="ECO:0007669"/>
    <property type="project" value="TreeGrafter"/>
</dbReference>
<dbReference type="SMART" id="SM00448">
    <property type="entry name" value="REC"/>
    <property type="match status" value="1"/>
</dbReference>
<dbReference type="FunFam" id="3.40.50.2300:FF:000001">
    <property type="entry name" value="DNA-binding response regulator PhoB"/>
    <property type="match status" value="1"/>
</dbReference>
<keyword evidence="4" id="KW-0805">Transcription regulation</keyword>
<comment type="caution">
    <text evidence="12">The sequence shown here is derived from an EMBL/GenBank/DDBJ whole genome shotgun (WGS) entry which is preliminary data.</text>
</comment>
<keyword evidence="6" id="KW-0804">Transcription</keyword>
<evidence type="ECO:0000256" key="9">
    <source>
        <dbReference type="PROSITE-ProRule" id="PRU01091"/>
    </source>
</evidence>
<accession>A0A6M0H773</accession>
<dbReference type="Gene3D" id="3.40.50.2300">
    <property type="match status" value="1"/>
</dbReference>
<dbReference type="InterPro" id="IPR001789">
    <property type="entry name" value="Sig_transdc_resp-reg_receiver"/>
</dbReference>
<feature type="DNA-binding region" description="OmpR/PhoB-type" evidence="9">
    <location>
        <begin position="130"/>
        <end position="229"/>
    </location>
</feature>
<evidence type="ECO:0000256" key="6">
    <source>
        <dbReference type="ARBA" id="ARBA00023163"/>
    </source>
</evidence>
<evidence type="ECO:0000256" key="3">
    <source>
        <dbReference type="ARBA" id="ARBA00023012"/>
    </source>
</evidence>
<dbReference type="RefSeq" id="WP_061995722.1">
    <property type="nucleotide sequence ID" value="NZ_JAAGPU010000020.1"/>
</dbReference>
<dbReference type="GO" id="GO:0005829">
    <property type="term" value="C:cytosol"/>
    <property type="evidence" value="ECO:0007669"/>
    <property type="project" value="TreeGrafter"/>
</dbReference>
<evidence type="ECO:0000313" key="12">
    <source>
        <dbReference type="EMBL" id="NEU05422.1"/>
    </source>
</evidence>
<dbReference type="AlphaFoldDB" id="A0A6M0H773"/>
<dbReference type="PANTHER" id="PTHR48111">
    <property type="entry name" value="REGULATOR OF RPOS"/>
    <property type="match status" value="1"/>
</dbReference>
<gene>
    <name evidence="12" type="ORF">G3M99_11255</name>
</gene>